<feature type="region of interest" description="Disordered" evidence="1">
    <location>
        <begin position="1"/>
        <end position="93"/>
    </location>
</feature>
<dbReference type="EMBL" id="KB202567">
    <property type="protein sequence ID" value="ESO89617.1"/>
    <property type="molecule type" value="Genomic_DNA"/>
</dbReference>
<feature type="region of interest" description="Disordered" evidence="1">
    <location>
        <begin position="114"/>
        <end position="150"/>
    </location>
</feature>
<feature type="compositionally biased region" description="Polar residues" evidence="1">
    <location>
        <begin position="121"/>
        <end position="145"/>
    </location>
</feature>
<dbReference type="Proteomes" id="UP000030746">
    <property type="component" value="Unassembled WGS sequence"/>
</dbReference>
<gene>
    <name evidence="2" type="ORF">LOTGIDRAFT_164919</name>
</gene>
<feature type="compositionally biased region" description="Low complexity" evidence="1">
    <location>
        <begin position="39"/>
        <end position="50"/>
    </location>
</feature>
<dbReference type="AlphaFoldDB" id="V3ZYY8"/>
<feature type="compositionally biased region" description="Basic residues" evidence="1">
    <location>
        <begin position="52"/>
        <end position="68"/>
    </location>
</feature>
<evidence type="ECO:0000313" key="3">
    <source>
        <dbReference type="Proteomes" id="UP000030746"/>
    </source>
</evidence>
<keyword evidence="3" id="KW-1185">Reference proteome</keyword>
<dbReference type="OrthoDB" id="10617842at2759"/>
<accession>V3ZYY8</accession>
<dbReference type="RefSeq" id="XP_009059673.1">
    <property type="nucleotide sequence ID" value="XM_009061425.1"/>
</dbReference>
<dbReference type="HOGENOM" id="CLU_1541851_0_0_1"/>
<dbReference type="GeneID" id="20239864"/>
<evidence type="ECO:0000313" key="2">
    <source>
        <dbReference type="EMBL" id="ESO89617.1"/>
    </source>
</evidence>
<reference evidence="2 3" key="1">
    <citation type="journal article" date="2013" name="Nature">
        <title>Insights into bilaterian evolution from three spiralian genomes.</title>
        <authorList>
            <person name="Simakov O."/>
            <person name="Marletaz F."/>
            <person name="Cho S.J."/>
            <person name="Edsinger-Gonzales E."/>
            <person name="Havlak P."/>
            <person name="Hellsten U."/>
            <person name="Kuo D.H."/>
            <person name="Larsson T."/>
            <person name="Lv J."/>
            <person name="Arendt D."/>
            <person name="Savage R."/>
            <person name="Osoegawa K."/>
            <person name="de Jong P."/>
            <person name="Grimwood J."/>
            <person name="Chapman J.A."/>
            <person name="Shapiro H."/>
            <person name="Aerts A."/>
            <person name="Otillar R.P."/>
            <person name="Terry A.Y."/>
            <person name="Boore J.L."/>
            <person name="Grigoriev I.V."/>
            <person name="Lindberg D.R."/>
            <person name="Seaver E.C."/>
            <person name="Weisblat D.A."/>
            <person name="Putnam N.H."/>
            <person name="Rokhsar D.S."/>
        </authorList>
    </citation>
    <scope>NUCLEOTIDE SEQUENCE [LARGE SCALE GENOMIC DNA]</scope>
</reference>
<feature type="compositionally biased region" description="Polar residues" evidence="1">
    <location>
        <begin position="84"/>
        <end position="93"/>
    </location>
</feature>
<protein>
    <submittedName>
        <fullName evidence="2">Uncharacterized protein</fullName>
    </submittedName>
</protein>
<dbReference type="CTD" id="20239864"/>
<organism evidence="2 3">
    <name type="scientific">Lottia gigantea</name>
    <name type="common">Giant owl limpet</name>
    <dbReference type="NCBI Taxonomy" id="225164"/>
    <lineage>
        <taxon>Eukaryota</taxon>
        <taxon>Metazoa</taxon>
        <taxon>Spiralia</taxon>
        <taxon>Lophotrochozoa</taxon>
        <taxon>Mollusca</taxon>
        <taxon>Gastropoda</taxon>
        <taxon>Patellogastropoda</taxon>
        <taxon>Lottioidea</taxon>
        <taxon>Lottiidae</taxon>
        <taxon>Lottia</taxon>
    </lineage>
</organism>
<name>V3ZYY8_LOTGI</name>
<proteinExistence type="predicted"/>
<sequence length="174" mass="19393">MGGKKIGHVTFGDDTDEDPKKVRDKKKFKSASDVRHDNGTITPGGTTPGTHAPRRKKLLNSFRKKREKWFRGTKNSKENDVQSERLSASQPNISNYQEEIENFYESATAGILRNAPERSLSDPTLTPQLSTKSNNLINSQSGSQDQNDEVDSGIAVIEQSPSVSYVLFFLINYS</sequence>
<dbReference type="KEGG" id="lgi:LOTGIDRAFT_164919"/>
<evidence type="ECO:0000256" key="1">
    <source>
        <dbReference type="SAM" id="MobiDB-lite"/>
    </source>
</evidence>